<evidence type="ECO:0000256" key="5">
    <source>
        <dbReference type="RuleBase" id="RU004516"/>
    </source>
</evidence>
<dbReference type="InterPro" id="IPR043131">
    <property type="entry name" value="BCAT-like_N"/>
</dbReference>
<organism evidence="6">
    <name type="scientific">uncultured Sporomusa sp</name>
    <dbReference type="NCBI Taxonomy" id="307249"/>
    <lineage>
        <taxon>Bacteria</taxon>
        <taxon>Bacillati</taxon>
        <taxon>Bacillota</taxon>
        <taxon>Negativicutes</taxon>
        <taxon>Selenomonadales</taxon>
        <taxon>Sporomusaceae</taxon>
        <taxon>Sporomusa</taxon>
        <taxon>environmental samples</taxon>
    </lineage>
</organism>
<proteinExistence type="inferred from homology"/>
<dbReference type="PANTHER" id="PTHR42743:SF11">
    <property type="entry name" value="AMINODEOXYCHORISMATE LYASE"/>
    <property type="match status" value="1"/>
</dbReference>
<dbReference type="EMBL" id="FMJE01000003">
    <property type="protein sequence ID" value="SCM80784.1"/>
    <property type="molecule type" value="Genomic_DNA"/>
</dbReference>
<dbReference type="PROSITE" id="PS00770">
    <property type="entry name" value="AA_TRANSFER_CLASS_4"/>
    <property type="match status" value="1"/>
</dbReference>
<dbReference type="Pfam" id="PF01063">
    <property type="entry name" value="Aminotran_4"/>
    <property type="match status" value="1"/>
</dbReference>
<dbReference type="FunFam" id="3.20.10.10:FF:000002">
    <property type="entry name" value="D-alanine aminotransferase"/>
    <property type="match status" value="1"/>
</dbReference>
<evidence type="ECO:0000313" key="6">
    <source>
        <dbReference type="EMBL" id="SCM80784.1"/>
    </source>
</evidence>
<dbReference type="PANTHER" id="PTHR42743">
    <property type="entry name" value="AMINO-ACID AMINOTRANSFERASE"/>
    <property type="match status" value="1"/>
</dbReference>
<dbReference type="GO" id="GO:0008652">
    <property type="term" value="P:amino acid biosynthetic process"/>
    <property type="evidence" value="ECO:0007669"/>
    <property type="project" value="UniProtKB-ARBA"/>
</dbReference>
<evidence type="ECO:0000256" key="4">
    <source>
        <dbReference type="RuleBase" id="RU004106"/>
    </source>
</evidence>
<dbReference type="InterPro" id="IPR036038">
    <property type="entry name" value="Aminotransferase-like"/>
</dbReference>
<comment type="similarity">
    <text evidence="2 4">Belongs to the class-IV pyridoxal-phosphate-dependent aminotransferase family.</text>
</comment>
<accession>A0A212LT56</accession>
<keyword evidence="6" id="KW-0808">Transferase</keyword>
<evidence type="ECO:0000256" key="1">
    <source>
        <dbReference type="ARBA" id="ARBA00001933"/>
    </source>
</evidence>
<dbReference type="SUPFAM" id="SSF56752">
    <property type="entry name" value="D-aminoacid aminotransferase-like PLP-dependent enzymes"/>
    <property type="match status" value="1"/>
</dbReference>
<dbReference type="InterPro" id="IPR001544">
    <property type="entry name" value="Aminotrans_IV"/>
</dbReference>
<name>A0A212LT56_9FIRM</name>
<dbReference type="Gene3D" id="3.20.10.10">
    <property type="entry name" value="D-amino Acid Aminotransferase, subunit A, domain 2"/>
    <property type="match status" value="1"/>
</dbReference>
<keyword evidence="3 5" id="KW-0663">Pyridoxal phosphate</keyword>
<dbReference type="InterPro" id="IPR018300">
    <property type="entry name" value="Aminotrans_IV_CS"/>
</dbReference>
<comment type="cofactor">
    <cofactor evidence="1 5">
        <name>pyridoxal 5'-phosphate</name>
        <dbReference type="ChEBI" id="CHEBI:597326"/>
    </cofactor>
</comment>
<dbReference type="CDD" id="cd00449">
    <property type="entry name" value="PLPDE_IV"/>
    <property type="match status" value="1"/>
</dbReference>
<dbReference type="EC" id="2.6.1.42" evidence="6"/>
<evidence type="ECO:0000256" key="3">
    <source>
        <dbReference type="ARBA" id="ARBA00022898"/>
    </source>
</evidence>
<reference evidence="6" key="1">
    <citation type="submission" date="2016-08" db="EMBL/GenBank/DDBJ databases">
        <authorList>
            <person name="Seilhamer J.J."/>
        </authorList>
    </citation>
    <scope>NUCLEOTIDE SEQUENCE</scope>
    <source>
        <strain evidence="6">86</strain>
    </source>
</reference>
<dbReference type="InterPro" id="IPR050571">
    <property type="entry name" value="Class-IV_PLP-Dep_Aminotrnsfr"/>
</dbReference>
<dbReference type="InterPro" id="IPR043132">
    <property type="entry name" value="BCAT-like_C"/>
</dbReference>
<dbReference type="AlphaFoldDB" id="A0A212LT56"/>
<dbReference type="Gene3D" id="3.30.470.10">
    <property type="match status" value="1"/>
</dbReference>
<gene>
    <name evidence="6" type="primary">ilvE</name>
    <name evidence="6" type="ORF">KL86SPO_30962</name>
</gene>
<dbReference type="GO" id="GO:0004084">
    <property type="term" value="F:branched-chain-amino-acid transaminase activity"/>
    <property type="evidence" value="ECO:0007669"/>
    <property type="project" value="UniProtKB-EC"/>
</dbReference>
<protein>
    <submittedName>
        <fullName evidence="6">Putative branched-chain-amino-acid aminotransferase</fullName>
        <ecNumber evidence="6">2.6.1.42</ecNumber>
    </submittedName>
</protein>
<dbReference type="GO" id="GO:0046394">
    <property type="term" value="P:carboxylic acid biosynthetic process"/>
    <property type="evidence" value="ECO:0007669"/>
    <property type="project" value="UniProtKB-ARBA"/>
</dbReference>
<keyword evidence="6" id="KW-0032">Aminotransferase</keyword>
<sequence>MLIYFNGQIVSAGEGLVSPLDHSFLYGHGLFETMRAYNGRIFRLTEHLERLEAGARYLQWPQLPERAELSDAIAAVLEQNQLRDASVRLTLSRGTGTPRPDPGSCGLPTVTIFASPLPSPLPPEGWRIATVTLRRNLFSPLVSIKSANYLDNMLAKAEAKALGAQEALLLNTDGFVAEGSMSNIFFVTSGRLVTPDENSGILPGVTRRTIIELAQAAGIPLEIRQVRPEELAGADEIFLTSSVMEIIPVTVFDSRGVGNEAAPGAVTAVLARLYRDIVLF</sequence>
<evidence type="ECO:0000256" key="2">
    <source>
        <dbReference type="ARBA" id="ARBA00009320"/>
    </source>
</evidence>
<dbReference type="RefSeq" id="WP_288184011.1">
    <property type="nucleotide sequence ID" value="NZ_LT608335.1"/>
</dbReference>